<name>A0A6J5LGS7_9CAUD</name>
<dbReference type="EMBL" id="LR796265">
    <property type="protein sequence ID" value="CAB4132493.1"/>
    <property type="molecule type" value="Genomic_DNA"/>
</dbReference>
<gene>
    <name evidence="2" type="ORF">UFOVP255_21</name>
</gene>
<protein>
    <submittedName>
        <fullName evidence="2">Uncharacterized protein</fullName>
    </submittedName>
</protein>
<sequence length="127" mass="15276">MKLNRFKNKEKTAEIEPKPSELSSLQSLFKILKGWLKIEFPHQFDMDSPENFQHIEVDLKRRLEEVNDSFRISVERAQERLHQMRQEVALLEQRIHGLTHLVGTIERGTTFERIRVILRIIFNRKLR</sequence>
<organism evidence="2">
    <name type="scientific">uncultured Caudovirales phage</name>
    <dbReference type="NCBI Taxonomy" id="2100421"/>
    <lineage>
        <taxon>Viruses</taxon>
        <taxon>Duplodnaviria</taxon>
        <taxon>Heunggongvirae</taxon>
        <taxon>Uroviricota</taxon>
        <taxon>Caudoviricetes</taxon>
        <taxon>Peduoviridae</taxon>
        <taxon>Maltschvirus</taxon>
        <taxon>Maltschvirus maltsch</taxon>
    </lineage>
</organism>
<feature type="coiled-coil region" evidence="1">
    <location>
        <begin position="60"/>
        <end position="101"/>
    </location>
</feature>
<proteinExistence type="predicted"/>
<accession>A0A6J5LGS7</accession>
<evidence type="ECO:0000256" key="1">
    <source>
        <dbReference type="SAM" id="Coils"/>
    </source>
</evidence>
<evidence type="ECO:0000313" key="2">
    <source>
        <dbReference type="EMBL" id="CAB4132493.1"/>
    </source>
</evidence>
<reference evidence="2" key="1">
    <citation type="submission" date="2020-04" db="EMBL/GenBank/DDBJ databases">
        <authorList>
            <person name="Chiriac C."/>
            <person name="Salcher M."/>
            <person name="Ghai R."/>
            <person name="Kavagutti S V."/>
        </authorList>
    </citation>
    <scope>NUCLEOTIDE SEQUENCE</scope>
</reference>
<keyword evidence="1" id="KW-0175">Coiled coil</keyword>